<reference evidence="2 3" key="1">
    <citation type="submission" date="2019-03" db="EMBL/GenBank/DDBJ databases">
        <title>Genomic Encyclopedia of Type Strains, Phase III (KMG-III): the genomes of soil and plant-associated and newly described type strains.</title>
        <authorList>
            <person name="Whitman W."/>
        </authorList>
    </citation>
    <scope>NUCLEOTIDE SEQUENCE [LARGE SCALE GENOMIC DNA]</scope>
    <source>
        <strain evidence="2 3">CECT 8976</strain>
    </source>
</reference>
<protein>
    <submittedName>
        <fullName evidence="2">General secretion pathway protein H</fullName>
    </submittedName>
</protein>
<dbReference type="Gene3D" id="3.55.40.10">
    <property type="entry name" value="minor pseudopilin epsh domain"/>
    <property type="match status" value="1"/>
</dbReference>
<keyword evidence="3" id="KW-1185">Reference proteome</keyword>
<dbReference type="Proteomes" id="UP000295611">
    <property type="component" value="Unassembled WGS sequence"/>
</dbReference>
<dbReference type="RefSeq" id="WP_133684131.1">
    <property type="nucleotide sequence ID" value="NZ_SNZP01000021.1"/>
</dbReference>
<dbReference type="AlphaFoldDB" id="A0A4R7AX16"/>
<feature type="transmembrane region" description="Helical" evidence="1">
    <location>
        <begin position="6"/>
        <end position="25"/>
    </location>
</feature>
<evidence type="ECO:0000256" key="1">
    <source>
        <dbReference type="SAM" id="Phobius"/>
    </source>
</evidence>
<keyword evidence="1" id="KW-0812">Transmembrane</keyword>
<keyword evidence="1" id="KW-0472">Membrane</keyword>
<dbReference type="Pfam" id="PF07963">
    <property type="entry name" value="N_methyl"/>
    <property type="match status" value="1"/>
</dbReference>
<dbReference type="SUPFAM" id="SSF54523">
    <property type="entry name" value="Pili subunits"/>
    <property type="match status" value="1"/>
</dbReference>
<gene>
    <name evidence="2" type="ORF">DFP86_12127</name>
</gene>
<keyword evidence="1" id="KW-1133">Transmembrane helix</keyword>
<dbReference type="InterPro" id="IPR045584">
    <property type="entry name" value="Pilin-like"/>
</dbReference>
<dbReference type="OrthoDB" id="9154196at2"/>
<dbReference type="EMBL" id="SNZP01000021">
    <property type="protein sequence ID" value="TDR70751.1"/>
    <property type="molecule type" value="Genomic_DNA"/>
</dbReference>
<organism evidence="2 3">
    <name type="scientific">Paludibacterium purpuratum</name>
    <dbReference type="NCBI Taxonomy" id="1144873"/>
    <lineage>
        <taxon>Bacteria</taxon>
        <taxon>Pseudomonadati</taxon>
        <taxon>Pseudomonadota</taxon>
        <taxon>Betaproteobacteria</taxon>
        <taxon>Neisseriales</taxon>
        <taxon>Chromobacteriaceae</taxon>
        <taxon>Paludibacterium</taxon>
    </lineage>
</organism>
<evidence type="ECO:0000313" key="3">
    <source>
        <dbReference type="Proteomes" id="UP000295611"/>
    </source>
</evidence>
<comment type="caution">
    <text evidence="2">The sequence shown here is derived from an EMBL/GenBank/DDBJ whole genome shotgun (WGS) entry which is preliminary data.</text>
</comment>
<dbReference type="InterPro" id="IPR012902">
    <property type="entry name" value="N_methyl_site"/>
</dbReference>
<proteinExistence type="predicted"/>
<dbReference type="PROSITE" id="PS00409">
    <property type="entry name" value="PROKAR_NTER_METHYL"/>
    <property type="match status" value="1"/>
</dbReference>
<dbReference type="NCBIfam" id="TIGR02532">
    <property type="entry name" value="IV_pilin_GFxxxE"/>
    <property type="match status" value="1"/>
</dbReference>
<name>A0A4R7AX16_9NEIS</name>
<sequence length="148" mass="16565">MRGFTLLEVLVVIAIIGIMTTSLTLSMRPDSHRQLQDESYRLARVLEQSVAAAEEGDPLALDWRPDGYAFRRRDAQGRWQTVGDAFFAAHQWPDGIRASVRRAPGSSPWDLWLQGQSPWLVLRLQTDERQVDLTLSPLGRVTVAGGVP</sequence>
<evidence type="ECO:0000313" key="2">
    <source>
        <dbReference type="EMBL" id="TDR70751.1"/>
    </source>
</evidence>
<accession>A0A4R7AX16</accession>